<feature type="signal peptide" evidence="2">
    <location>
        <begin position="1"/>
        <end position="33"/>
    </location>
</feature>
<evidence type="ECO:0000256" key="2">
    <source>
        <dbReference type="SAM" id="SignalP"/>
    </source>
</evidence>
<comment type="caution">
    <text evidence="3">The sequence shown here is derived from an EMBL/GenBank/DDBJ whole genome shotgun (WGS) entry which is preliminary data.</text>
</comment>
<protein>
    <submittedName>
        <fullName evidence="3">18725_t:CDS:1</fullName>
    </submittedName>
</protein>
<sequence length="138" mass="15479">MHPQTQANQPTIHTALEITTWLLMLISPTLMKAQGSSKMLSNEQVNMTNKGHNHKFNSTSLQHPNKQYNSSTNQQDNCPLTSLLNNLLINPKDTTAQDETHKAAQSASQSSTIIRLKSNHQKFLSVEYAEEENLLPVQ</sequence>
<dbReference type="EMBL" id="CAJVPZ010016426">
    <property type="protein sequence ID" value="CAG8673289.1"/>
    <property type="molecule type" value="Genomic_DNA"/>
</dbReference>
<keyword evidence="4" id="KW-1185">Reference proteome</keyword>
<evidence type="ECO:0000313" key="3">
    <source>
        <dbReference type="EMBL" id="CAG8673289.1"/>
    </source>
</evidence>
<evidence type="ECO:0000313" key="4">
    <source>
        <dbReference type="Proteomes" id="UP000789396"/>
    </source>
</evidence>
<dbReference type="Proteomes" id="UP000789396">
    <property type="component" value="Unassembled WGS sequence"/>
</dbReference>
<feature type="chain" id="PRO_5040443855" evidence="2">
    <location>
        <begin position="34"/>
        <end position="138"/>
    </location>
</feature>
<name>A0A9N9EGL5_9GLOM</name>
<accession>A0A9N9EGL5</accession>
<feature type="non-terminal residue" evidence="3">
    <location>
        <position position="1"/>
    </location>
</feature>
<keyword evidence="2" id="KW-0732">Signal</keyword>
<proteinExistence type="predicted"/>
<gene>
    <name evidence="3" type="ORF">RFULGI_LOCUS9313</name>
</gene>
<feature type="region of interest" description="Disordered" evidence="1">
    <location>
        <begin position="55"/>
        <end position="79"/>
    </location>
</feature>
<organism evidence="3 4">
    <name type="scientific">Racocetra fulgida</name>
    <dbReference type="NCBI Taxonomy" id="60492"/>
    <lineage>
        <taxon>Eukaryota</taxon>
        <taxon>Fungi</taxon>
        <taxon>Fungi incertae sedis</taxon>
        <taxon>Mucoromycota</taxon>
        <taxon>Glomeromycotina</taxon>
        <taxon>Glomeromycetes</taxon>
        <taxon>Diversisporales</taxon>
        <taxon>Gigasporaceae</taxon>
        <taxon>Racocetra</taxon>
    </lineage>
</organism>
<evidence type="ECO:0000256" key="1">
    <source>
        <dbReference type="SAM" id="MobiDB-lite"/>
    </source>
</evidence>
<reference evidence="3" key="1">
    <citation type="submission" date="2021-06" db="EMBL/GenBank/DDBJ databases">
        <authorList>
            <person name="Kallberg Y."/>
            <person name="Tangrot J."/>
            <person name="Rosling A."/>
        </authorList>
    </citation>
    <scope>NUCLEOTIDE SEQUENCE</scope>
    <source>
        <strain evidence="3">IN212</strain>
    </source>
</reference>
<dbReference type="AlphaFoldDB" id="A0A9N9EGL5"/>